<evidence type="ECO:0000256" key="1">
    <source>
        <dbReference type="SAM" id="SignalP"/>
    </source>
</evidence>
<dbReference type="AlphaFoldDB" id="A0A3S3S3Q1"/>
<dbReference type="PROSITE" id="PS51257">
    <property type="entry name" value="PROKAR_LIPOPROTEIN"/>
    <property type="match status" value="1"/>
</dbReference>
<dbReference type="RefSeq" id="WP_128782774.1">
    <property type="nucleotide sequence ID" value="NZ_RJLM01000001.1"/>
</dbReference>
<feature type="chain" id="PRO_5018622801" description="DUF3298 domain-containing protein" evidence="1">
    <location>
        <begin position="23"/>
        <end position="262"/>
    </location>
</feature>
<keyword evidence="1" id="KW-0732">Signal</keyword>
<reference evidence="2 3" key="1">
    <citation type="submission" date="2018-11" db="EMBL/GenBank/DDBJ databases">
        <title>Photobacterium sp. BEI247 sp. nov., a marine bacterium isolated from Yongle Blue Hole in the South China Sea.</title>
        <authorList>
            <person name="Wang X."/>
        </authorList>
    </citation>
    <scope>NUCLEOTIDE SEQUENCE [LARGE SCALE GENOMIC DNA]</scope>
    <source>
        <strain evidence="3">BEI247</strain>
    </source>
</reference>
<evidence type="ECO:0008006" key="4">
    <source>
        <dbReference type="Google" id="ProtNLM"/>
    </source>
</evidence>
<organism evidence="2 3">
    <name type="scientific">Photobacterium chitinilyticum</name>
    <dbReference type="NCBI Taxonomy" id="2485123"/>
    <lineage>
        <taxon>Bacteria</taxon>
        <taxon>Pseudomonadati</taxon>
        <taxon>Pseudomonadota</taxon>
        <taxon>Gammaproteobacteria</taxon>
        <taxon>Vibrionales</taxon>
        <taxon>Vibrionaceae</taxon>
        <taxon>Photobacterium</taxon>
    </lineage>
</organism>
<gene>
    <name evidence="2" type="ORF">EDI28_05460</name>
</gene>
<feature type="signal peptide" evidence="1">
    <location>
        <begin position="1"/>
        <end position="22"/>
    </location>
</feature>
<dbReference type="Proteomes" id="UP000287563">
    <property type="component" value="Unassembled WGS sequence"/>
</dbReference>
<proteinExistence type="predicted"/>
<dbReference type="EMBL" id="RJLM01000001">
    <property type="protein sequence ID" value="RWX57468.1"/>
    <property type="molecule type" value="Genomic_DNA"/>
</dbReference>
<name>A0A3S3S3Q1_9GAMM</name>
<evidence type="ECO:0000313" key="2">
    <source>
        <dbReference type="EMBL" id="RWX57468.1"/>
    </source>
</evidence>
<accession>A0A3S3S3Q1</accession>
<comment type="caution">
    <text evidence="2">The sequence shown here is derived from an EMBL/GenBank/DDBJ whole genome shotgun (WGS) entry which is preliminary data.</text>
</comment>
<sequence>MRNIIALALLPMLLTACQSTSVAEKESAKSLPSLNAAMMTGAGLQLSALKCFDTGVALIQDEIEKETGVSFATAYNLKSDGYIFESIGCDSFSTYSSNVAKARKLEFAKIDQERVKAEQKKTKELADKINRLNSVGKGDLKICSLGYSNKTHVYYDNRRDKRISLRTYDEYIVNSVHMNLNKSQARNFVTVLKEAQQKANENSDIESLQLGKFEAGIGWVMLTSKNGRLSGFWGSKYSVDRVLLPLYTDKLVPCIEKLIPYI</sequence>
<protein>
    <recommendedName>
        <fullName evidence="4">DUF3298 domain-containing protein</fullName>
    </recommendedName>
</protein>
<keyword evidence="3" id="KW-1185">Reference proteome</keyword>
<evidence type="ECO:0000313" key="3">
    <source>
        <dbReference type="Proteomes" id="UP000287563"/>
    </source>
</evidence>